<dbReference type="InterPro" id="IPR051783">
    <property type="entry name" value="NAD(P)-dependent_oxidoreduct"/>
</dbReference>
<dbReference type="EMBL" id="SJPN01000015">
    <property type="protein sequence ID" value="TWT91577.1"/>
    <property type="molecule type" value="Genomic_DNA"/>
</dbReference>
<sequence>MPEKHAKSVDLTPKPGPEHTDDPSGVLIVGCGYLGAEVARMAAERGFSVWATTRSPDRARQFESLGWNPVVCDWTLSQTLANLPKVDRVLVAVSYDRASGLDRYDSQVGGLRNLLAVLPTQTRLCYISTTGVYHQTDGRWVDETSPTHPGRLGGSVHLAAEQQLHRDRPLSPWMVLRLAGIYGIGRVPRARDVIRGKPIQSPAEGYLNLIHVHDAARCVMAAWDKMSGANAPWHPTLSRRLYAVADDCPMPRGEFYREIARQTGSPMPRFESPPPGSSISMRSESNKRIWNRRMKSDLLPRLQFPDYRCGLASVLPSVLQ</sequence>
<dbReference type="InterPro" id="IPR001509">
    <property type="entry name" value="Epimerase_deHydtase"/>
</dbReference>
<gene>
    <name evidence="3" type="ORF">Pla52n_65680</name>
</gene>
<accession>A0A5C5ZX81</accession>
<protein>
    <recommendedName>
        <fullName evidence="2">NAD-dependent epimerase/dehydratase domain-containing protein</fullName>
    </recommendedName>
</protein>
<feature type="region of interest" description="Disordered" evidence="1">
    <location>
        <begin position="1"/>
        <end position="23"/>
    </location>
</feature>
<dbReference type="PANTHER" id="PTHR48079">
    <property type="entry name" value="PROTEIN YEEZ"/>
    <property type="match status" value="1"/>
</dbReference>
<feature type="domain" description="NAD-dependent epimerase/dehydratase" evidence="2">
    <location>
        <begin position="26"/>
        <end position="225"/>
    </location>
</feature>
<dbReference type="OrthoDB" id="9808276at2"/>
<dbReference type="RefSeq" id="WP_146523460.1">
    <property type="nucleotide sequence ID" value="NZ_CP151726.1"/>
</dbReference>
<reference evidence="3 4" key="1">
    <citation type="submission" date="2019-02" db="EMBL/GenBank/DDBJ databases">
        <title>Deep-cultivation of Planctomycetes and their phenomic and genomic characterization uncovers novel biology.</title>
        <authorList>
            <person name="Wiegand S."/>
            <person name="Jogler M."/>
            <person name="Boedeker C."/>
            <person name="Pinto D."/>
            <person name="Vollmers J."/>
            <person name="Rivas-Marin E."/>
            <person name="Kohn T."/>
            <person name="Peeters S.H."/>
            <person name="Heuer A."/>
            <person name="Rast P."/>
            <person name="Oberbeckmann S."/>
            <person name="Bunk B."/>
            <person name="Jeske O."/>
            <person name="Meyerdierks A."/>
            <person name="Storesund J.E."/>
            <person name="Kallscheuer N."/>
            <person name="Luecker S."/>
            <person name="Lage O.M."/>
            <person name="Pohl T."/>
            <person name="Merkel B.J."/>
            <person name="Hornburger P."/>
            <person name="Mueller R.-W."/>
            <person name="Bruemmer F."/>
            <person name="Labrenz M."/>
            <person name="Spormann A.M."/>
            <person name="Op Den Camp H."/>
            <person name="Overmann J."/>
            <person name="Amann R."/>
            <person name="Jetten M.S.M."/>
            <person name="Mascher T."/>
            <person name="Medema M.H."/>
            <person name="Devos D.P."/>
            <person name="Kaster A.-K."/>
            <person name="Ovreas L."/>
            <person name="Rohde M."/>
            <person name="Galperin M.Y."/>
            <person name="Jogler C."/>
        </authorList>
    </citation>
    <scope>NUCLEOTIDE SEQUENCE [LARGE SCALE GENOMIC DNA]</scope>
    <source>
        <strain evidence="3 4">Pla52n</strain>
    </source>
</reference>
<feature type="region of interest" description="Disordered" evidence="1">
    <location>
        <begin position="264"/>
        <end position="284"/>
    </location>
</feature>
<dbReference type="GO" id="GO:0004029">
    <property type="term" value="F:aldehyde dehydrogenase (NAD+) activity"/>
    <property type="evidence" value="ECO:0007669"/>
    <property type="project" value="TreeGrafter"/>
</dbReference>
<dbReference type="PANTHER" id="PTHR48079:SF6">
    <property type="entry name" value="NAD(P)-BINDING DOMAIN-CONTAINING PROTEIN-RELATED"/>
    <property type="match status" value="1"/>
</dbReference>
<evidence type="ECO:0000313" key="4">
    <source>
        <dbReference type="Proteomes" id="UP000320176"/>
    </source>
</evidence>
<evidence type="ECO:0000313" key="3">
    <source>
        <dbReference type="EMBL" id="TWT91577.1"/>
    </source>
</evidence>
<dbReference type="SUPFAM" id="SSF51735">
    <property type="entry name" value="NAD(P)-binding Rossmann-fold domains"/>
    <property type="match status" value="1"/>
</dbReference>
<dbReference type="Gene3D" id="3.40.50.720">
    <property type="entry name" value="NAD(P)-binding Rossmann-like Domain"/>
    <property type="match status" value="1"/>
</dbReference>
<keyword evidence="4" id="KW-1185">Reference proteome</keyword>
<evidence type="ECO:0000256" key="1">
    <source>
        <dbReference type="SAM" id="MobiDB-lite"/>
    </source>
</evidence>
<dbReference type="Proteomes" id="UP000320176">
    <property type="component" value="Unassembled WGS sequence"/>
</dbReference>
<organism evidence="3 4">
    <name type="scientific">Stieleria varia</name>
    <dbReference type="NCBI Taxonomy" id="2528005"/>
    <lineage>
        <taxon>Bacteria</taxon>
        <taxon>Pseudomonadati</taxon>
        <taxon>Planctomycetota</taxon>
        <taxon>Planctomycetia</taxon>
        <taxon>Pirellulales</taxon>
        <taxon>Pirellulaceae</taxon>
        <taxon>Stieleria</taxon>
    </lineage>
</organism>
<name>A0A5C5ZX81_9BACT</name>
<proteinExistence type="predicted"/>
<dbReference type="InterPro" id="IPR036291">
    <property type="entry name" value="NAD(P)-bd_dom_sf"/>
</dbReference>
<evidence type="ECO:0000259" key="2">
    <source>
        <dbReference type="Pfam" id="PF01370"/>
    </source>
</evidence>
<dbReference type="Pfam" id="PF01370">
    <property type="entry name" value="Epimerase"/>
    <property type="match status" value="1"/>
</dbReference>
<dbReference type="AlphaFoldDB" id="A0A5C5ZX81"/>
<comment type="caution">
    <text evidence="3">The sequence shown here is derived from an EMBL/GenBank/DDBJ whole genome shotgun (WGS) entry which is preliminary data.</text>
</comment>
<dbReference type="GO" id="GO:0005737">
    <property type="term" value="C:cytoplasm"/>
    <property type="evidence" value="ECO:0007669"/>
    <property type="project" value="TreeGrafter"/>
</dbReference>
<dbReference type="CDD" id="cd05266">
    <property type="entry name" value="SDR_a4"/>
    <property type="match status" value="1"/>
</dbReference>